<name>A0A8S1QJP0_9CILI</name>
<gene>
    <name evidence="9" type="ORF">PSON_ATCC_30995.1.T1100131</name>
</gene>
<dbReference type="Proteomes" id="UP000692954">
    <property type="component" value="Unassembled WGS sequence"/>
</dbReference>
<evidence type="ECO:0000256" key="1">
    <source>
        <dbReference type="ARBA" id="ARBA00005753"/>
    </source>
</evidence>
<organism evidence="9 10">
    <name type="scientific">Paramecium sonneborni</name>
    <dbReference type="NCBI Taxonomy" id="65129"/>
    <lineage>
        <taxon>Eukaryota</taxon>
        <taxon>Sar</taxon>
        <taxon>Alveolata</taxon>
        <taxon>Ciliophora</taxon>
        <taxon>Intramacronucleata</taxon>
        <taxon>Oligohymenophorea</taxon>
        <taxon>Peniculida</taxon>
        <taxon>Parameciidae</taxon>
        <taxon>Paramecium</taxon>
    </lineage>
</organism>
<evidence type="ECO:0000256" key="6">
    <source>
        <dbReference type="ARBA" id="ARBA00022741"/>
    </source>
</evidence>
<dbReference type="GO" id="GO:0004862">
    <property type="term" value="F:cAMP-dependent protein kinase inhibitor activity"/>
    <property type="evidence" value="ECO:0007669"/>
    <property type="project" value="TreeGrafter"/>
</dbReference>
<dbReference type="GO" id="GO:0030552">
    <property type="term" value="F:cAMP binding"/>
    <property type="evidence" value="ECO:0007669"/>
    <property type="project" value="UniProtKB-KW"/>
</dbReference>
<evidence type="ECO:0000313" key="9">
    <source>
        <dbReference type="EMBL" id="CAD8116268.1"/>
    </source>
</evidence>
<dbReference type="CDD" id="cd00038">
    <property type="entry name" value="CAP_ED"/>
    <property type="match status" value="2"/>
</dbReference>
<evidence type="ECO:0000256" key="4">
    <source>
        <dbReference type="ARBA" id="ARBA00022566"/>
    </source>
</evidence>
<evidence type="ECO:0000256" key="5">
    <source>
        <dbReference type="ARBA" id="ARBA00022737"/>
    </source>
</evidence>
<keyword evidence="5" id="KW-0677">Repeat</keyword>
<dbReference type="PANTHER" id="PTHR11635:SF152">
    <property type="entry name" value="CAMP-DEPENDENT PROTEIN KINASE TYPE I REGULATORY SUBUNIT-RELATED"/>
    <property type="match status" value="1"/>
</dbReference>
<keyword evidence="3" id="KW-0597">Phosphoprotein</keyword>
<evidence type="ECO:0000259" key="8">
    <source>
        <dbReference type="PROSITE" id="PS50042"/>
    </source>
</evidence>
<dbReference type="Pfam" id="PF00027">
    <property type="entry name" value="cNMP_binding"/>
    <property type="match status" value="2"/>
</dbReference>
<dbReference type="InterPro" id="IPR018488">
    <property type="entry name" value="cNMP-bd_CS"/>
</dbReference>
<dbReference type="GO" id="GO:0005952">
    <property type="term" value="C:cAMP-dependent protein kinase complex"/>
    <property type="evidence" value="ECO:0007669"/>
    <property type="project" value="InterPro"/>
</dbReference>
<dbReference type="GO" id="GO:0005829">
    <property type="term" value="C:cytosol"/>
    <property type="evidence" value="ECO:0007669"/>
    <property type="project" value="TreeGrafter"/>
</dbReference>
<feature type="domain" description="Cyclic nucleotide-binding" evidence="8">
    <location>
        <begin position="127"/>
        <end position="249"/>
    </location>
</feature>
<evidence type="ECO:0000256" key="7">
    <source>
        <dbReference type="ARBA" id="ARBA00023149"/>
    </source>
</evidence>
<comment type="similarity">
    <text evidence="1">Belongs to the cAMP-dependent kinase regulatory chain family.</text>
</comment>
<dbReference type="EMBL" id="CAJJDN010000110">
    <property type="protein sequence ID" value="CAD8116268.1"/>
    <property type="molecule type" value="Genomic_DNA"/>
</dbReference>
<sequence>MNNKQRIAKYKEKVNDVIEKMMYELFKQQPENYIDWMMEYLEQVKRNSLKSQQAKFEVEYNLSSEEEENEEVEELPQPVKNTKGFRSSVSAEVFGMHNKKENFIPRVIPKTEEQKQQILEKLMKVFMFSALGQNEQEIVVNAMEEKHYQKDQWVINQGDDGGELYIVFSGELDCFRRMKATDTEQKYLKEYKSGDMFGELSLLYNAPRAASIQAKRDSILFALDRSTFNNIVKDATIKKRQQYEDVLSKVELLQSMDTYEKTQICDGLKEQVYSKGQIIIQEGEEGDKFYMVADGTLIAYKQNNGSSEQVLRYQTGDYFGELALIHKVPRQATIKAETDCTVVYLDSNSFLRLLGPVEDILRRNAANYKKFISNQ</sequence>
<comment type="caution">
    <text evidence="9">The sequence shown here is derived from an EMBL/GenBank/DDBJ whole genome shotgun (WGS) entry which is preliminary data.</text>
</comment>
<evidence type="ECO:0000256" key="3">
    <source>
        <dbReference type="ARBA" id="ARBA00022553"/>
    </source>
</evidence>
<dbReference type="PANTHER" id="PTHR11635">
    <property type="entry name" value="CAMP-DEPENDENT PROTEIN KINASE REGULATORY CHAIN"/>
    <property type="match status" value="1"/>
</dbReference>
<dbReference type="FunFam" id="2.60.120.10:FF:000006">
    <property type="entry name" value="cAMP-dependent protein kinase type I-alpha regulatory subunit"/>
    <property type="match status" value="1"/>
</dbReference>
<dbReference type="FunFam" id="2.60.120.10:FF:000039">
    <property type="entry name" value="cAMP-dependent protein kinase regulatory subunit"/>
    <property type="match status" value="1"/>
</dbReference>
<reference evidence="9" key="1">
    <citation type="submission" date="2021-01" db="EMBL/GenBank/DDBJ databases">
        <authorList>
            <consortium name="Genoscope - CEA"/>
            <person name="William W."/>
        </authorList>
    </citation>
    <scope>NUCLEOTIDE SEQUENCE</scope>
</reference>
<keyword evidence="7" id="KW-0114">cAMP</keyword>
<dbReference type="InterPro" id="IPR012198">
    <property type="entry name" value="cAMP_dep_PK_reg_su"/>
</dbReference>
<dbReference type="OrthoDB" id="417078at2759"/>
<dbReference type="GO" id="GO:0034236">
    <property type="term" value="F:protein kinase A catalytic subunit binding"/>
    <property type="evidence" value="ECO:0007669"/>
    <property type="project" value="TreeGrafter"/>
</dbReference>
<accession>A0A8S1QJP0</accession>
<evidence type="ECO:0000256" key="2">
    <source>
        <dbReference type="ARBA" id="ARBA00020355"/>
    </source>
</evidence>
<dbReference type="PROSITE" id="PS50042">
    <property type="entry name" value="CNMP_BINDING_3"/>
    <property type="match status" value="2"/>
</dbReference>
<keyword evidence="10" id="KW-1185">Reference proteome</keyword>
<dbReference type="InterPro" id="IPR050503">
    <property type="entry name" value="cAMP-dep_PK_reg_su-like"/>
</dbReference>
<evidence type="ECO:0000313" key="10">
    <source>
        <dbReference type="Proteomes" id="UP000692954"/>
    </source>
</evidence>
<dbReference type="PROSITE" id="PS00889">
    <property type="entry name" value="CNMP_BINDING_2"/>
    <property type="match status" value="2"/>
</dbReference>
<protein>
    <recommendedName>
        <fullName evidence="2">cAMP-dependent protein kinase regulatory subunit</fullName>
    </recommendedName>
</protein>
<feature type="domain" description="Cyclic nucleotide-binding" evidence="8">
    <location>
        <begin position="252"/>
        <end position="371"/>
    </location>
</feature>
<dbReference type="GO" id="GO:0033554">
    <property type="term" value="P:cellular response to stress"/>
    <property type="evidence" value="ECO:0007669"/>
    <property type="project" value="UniProtKB-ARBA"/>
</dbReference>
<keyword evidence="4" id="KW-0116">cAMP-binding</keyword>
<dbReference type="PROSITE" id="PS00888">
    <property type="entry name" value="CNMP_BINDING_1"/>
    <property type="match status" value="2"/>
</dbReference>
<dbReference type="PIRSF" id="PIRSF000548">
    <property type="entry name" value="PK_regulatory"/>
    <property type="match status" value="1"/>
</dbReference>
<dbReference type="AlphaFoldDB" id="A0A8S1QJP0"/>
<keyword evidence="6" id="KW-0547">Nucleotide-binding</keyword>
<proteinExistence type="inferred from homology"/>
<dbReference type="InterPro" id="IPR000595">
    <property type="entry name" value="cNMP-bd_dom"/>
</dbReference>
<dbReference type="SMART" id="SM00100">
    <property type="entry name" value="cNMP"/>
    <property type="match status" value="2"/>
</dbReference>